<dbReference type="PIRSF" id="PIRSF000429">
    <property type="entry name" value="Ac-CoA_Ac_transf"/>
    <property type="match status" value="1"/>
</dbReference>
<comment type="caution">
    <text evidence="3">The sequence shown here is derived from an EMBL/GenBank/DDBJ whole genome shotgun (WGS) entry which is preliminary data.</text>
</comment>
<feature type="domain" description="Thiolase C-terminal" evidence="2">
    <location>
        <begin position="283"/>
        <end position="398"/>
    </location>
</feature>
<evidence type="ECO:0000259" key="2">
    <source>
        <dbReference type="Pfam" id="PF22691"/>
    </source>
</evidence>
<dbReference type="AlphaFoldDB" id="A0A419F7F5"/>
<dbReference type="Gene3D" id="3.40.47.10">
    <property type="match status" value="1"/>
</dbReference>
<dbReference type="Pfam" id="PF22691">
    <property type="entry name" value="Thiolase_C_1"/>
    <property type="match status" value="1"/>
</dbReference>
<dbReference type="PANTHER" id="PTHR42870:SF1">
    <property type="entry name" value="NON-SPECIFIC LIPID-TRANSFER PROTEIN-LIKE 2"/>
    <property type="match status" value="1"/>
</dbReference>
<protein>
    <submittedName>
        <fullName evidence="3">Thiolase family protein</fullName>
    </submittedName>
</protein>
<dbReference type="Proteomes" id="UP000285961">
    <property type="component" value="Unassembled WGS sequence"/>
</dbReference>
<evidence type="ECO:0000313" key="4">
    <source>
        <dbReference type="Proteomes" id="UP000285961"/>
    </source>
</evidence>
<gene>
    <name evidence="3" type="ORF">C4532_02745</name>
</gene>
<proteinExistence type="predicted"/>
<dbReference type="EMBL" id="QZKI01000016">
    <property type="protein sequence ID" value="RJP74348.1"/>
    <property type="molecule type" value="Genomic_DNA"/>
</dbReference>
<dbReference type="Pfam" id="PF00108">
    <property type="entry name" value="Thiolase_N"/>
    <property type="match status" value="1"/>
</dbReference>
<name>A0A419F7F5_9BACT</name>
<dbReference type="InterPro" id="IPR016039">
    <property type="entry name" value="Thiolase-like"/>
</dbReference>
<feature type="domain" description="Thiolase N-terminal" evidence="1">
    <location>
        <begin position="4"/>
        <end position="247"/>
    </location>
</feature>
<dbReference type="InterPro" id="IPR020616">
    <property type="entry name" value="Thiolase_N"/>
</dbReference>
<dbReference type="PANTHER" id="PTHR42870">
    <property type="entry name" value="ACETYL-COA C-ACETYLTRANSFERASE"/>
    <property type="match status" value="1"/>
</dbReference>
<dbReference type="InterPro" id="IPR002155">
    <property type="entry name" value="Thiolase"/>
</dbReference>
<dbReference type="SUPFAM" id="SSF53901">
    <property type="entry name" value="Thiolase-like"/>
    <property type="match status" value="2"/>
</dbReference>
<sequence length="407" mass="43445">MQDVAVVGVGMTKFGKLLDKSIKDLVREAVEKALEDAGMDKKSIQAAYVGNAVAGLMTGQEMIRGQVTLSAMGIDGIPIFNVESACASSSSAFHLARTAVSAGLYDCALVVGFEKLYDKDKKKSFRALGTGVDVEMFRSFLEQLEANQKAGAKILGEGSGEKRSVFMDMYAFMAKQYMERYNLTQEHFAKLSVKSHRNGALNPYAQYQKEVTLEEVLQSGDVAYPLTRMMCSPIGDGAAAAILCSKSKAFQYTAAPVWVAASVVGSGIVSGDTNDSLTQRLRPKAFDMAGIGPEDIDVIEVHDATSPSEIMTLIELGLCPGDESPKWIDEGYLEIGGKLPTNTSGGLVTKGHPVGATGCGQIHEIVKQLQGRAGKRQVKDARVGMTHNGGGIIGADAASMTLHIFKR</sequence>
<accession>A0A419F7F5</accession>
<reference evidence="3 4" key="1">
    <citation type="journal article" date="2017" name="ISME J.">
        <title>Energy and carbon metabolisms in a deep terrestrial subsurface fluid microbial community.</title>
        <authorList>
            <person name="Momper L."/>
            <person name="Jungbluth S.P."/>
            <person name="Lee M.D."/>
            <person name="Amend J.P."/>
        </authorList>
    </citation>
    <scope>NUCLEOTIDE SEQUENCE [LARGE SCALE GENOMIC DNA]</scope>
    <source>
        <strain evidence="3">SURF_17</strain>
    </source>
</reference>
<dbReference type="CDD" id="cd00829">
    <property type="entry name" value="SCP-x_thiolase"/>
    <property type="match status" value="1"/>
</dbReference>
<dbReference type="InterPro" id="IPR055140">
    <property type="entry name" value="Thiolase_C_2"/>
</dbReference>
<dbReference type="GO" id="GO:0003988">
    <property type="term" value="F:acetyl-CoA C-acyltransferase activity"/>
    <property type="evidence" value="ECO:0007669"/>
    <property type="project" value="UniProtKB-ARBA"/>
</dbReference>
<evidence type="ECO:0000313" key="3">
    <source>
        <dbReference type="EMBL" id="RJP74348.1"/>
    </source>
</evidence>
<organism evidence="3 4">
    <name type="scientific">Candidatus Abyssobacteria bacterium SURF_17</name>
    <dbReference type="NCBI Taxonomy" id="2093361"/>
    <lineage>
        <taxon>Bacteria</taxon>
        <taxon>Pseudomonadati</taxon>
        <taxon>Candidatus Hydrogenedentota</taxon>
        <taxon>Candidatus Abyssobacteria</taxon>
    </lineage>
</organism>
<evidence type="ECO:0000259" key="1">
    <source>
        <dbReference type="Pfam" id="PF00108"/>
    </source>
</evidence>